<feature type="region of interest" description="Disordered" evidence="1">
    <location>
        <begin position="161"/>
        <end position="196"/>
    </location>
</feature>
<name>A0A4P9XWJ4_9FUNG</name>
<evidence type="ECO:0000313" key="2">
    <source>
        <dbReference type="EMBL" id="RKP10725.1"/>
    </source>
</evidence>
<dbReference type="Proteomes" id="UP000271241">
    <property type="component" value="Unassembled WGS sequence"/>
</dbReference>
<reference evidence="3" key="1">
    <citation type="journal article" date="2018" name="Nat. Microbiol.">
        <title>Leveraging single-cell genomics to expand the fungal tree of life.</title>
        <authorList>
            <person name="Ahrendt S.R."/>
            <person name="Quandt C.A."/>
            <person name="Ciobanu D."/>
            <person name="Clum A."/>
            <person name="Salamov A."/>
            <person name="Andreopoulos B."/>
            <person name="Cheng J.F."/>
            <person name="Woyke T."/>
            <person name="Pelin A."/>
            <person name="Henrissat B."/>
            <person name="Reynolds N.K."/>
            <person name="Benny G.L."/>
            <person name="Smith M.E."/>
            <person name="James T.Y."/>
            <person name="Grigoriev I.V."/>
        </authorList>
    </citation>
    <scope>NUCLEOTIDE SEQUENCE [LARGE SCALE GENOMIC DNA]</scope>
    <source>
        <strain evidence="3">RSA 1356</strain>
    </source>
</reference>
<keyword evidence="3" id="KW-1185">Reference proteome</keyword>
<sequence>MRTSAIVTSMLAWKPDVTGGDATTTLSSCYGRAIATDNMRFISLFDATITVLAGLAFTGTLVDAAPPASGSLISPAPGGTALPAPGSIAPPSSPRLGAAPKNDLQVSLLNSILADGPKYIEIVSANKKTVRLKVMQQGEAPPPGAQVARFFSDGKTLRPAAARSAQQQLLRDAQQQPLRNAQQQPLRNAQQQAPRL</sequence>
<evidence type="ECO:0000313" key="3">
    <source>
        <dbReference type="Proteomes" id="UP000271241"/>
    </source>
</evidence>
<evidence type="ECO:0000256" key="1">
    <source>
        <dbReference type="SAM" id="MobiDB-lite"/>
    </source>
</evidence>
<organism evidence="2 3">
    <name type="scientific">Thamnocephalis sphaerospora</name>
    <dbReference type="NCBI Taxonomy" id="78915"/>
    <lineage>
        <taxon>Eukaryota</taxon>
        <taxon>Fungi</taxon>
        <taxon>Fungi incertae sedis</taxon>
        <taxon>Zoopagomycota</taxon>
        <taxon>Zoopagomycotina</taxon>
        <taxon>Zoopagomycetes</taxon>
        <taxon>Zoopagales</taxon>
        <taxon>Sigmoideomycetaceae</taxon>
        <taxon>Thamnocephalis</taxon>
    </lineage>
</organism>
<accession>A0A4P9XWJ4</accession>
<protein>
    <submittedName>
        <fullName evidence="2">Uncharacterized protein</fullName>
    </submittedName>
</protein>
<dbReference type="AlphaFoldDB" id="A0A4P9XWJ4"/>
<gene>
    <name evidence="2" type="ORF">THASP1DRAFT_21596</name>
</gene>
<proteinExistence type="predicted"/>
<dbReference type="EMBL" id="KZ992439">
    <property type="protein sequence ID" value="RKP10725.1"/>
    <property type="molecule type" value="Genomic_DNA"/>
</dbReference>